<sequence>MAQLHAVSVTEPLPEDIFERLLVYLDPQKQAKIRRYYHSADALRSMVAELLVRTMTCSGLSLLNGQLEFQSNEWGKPYVVGIEHYHYNISHARDWVVCAVDSEPVGVDVEYITPIDLTIAERFFSLNEADYLASLPTVEQIDRFFDFWTLKESYIKAQGKGLSCTLNAFSFRFEENSEIRLQTTLDHKRCYFRQYPLDPRYKLSLCLHRNDFPVEVKVLSLHELVRQFQLYL</sequence>
<dbReference type="Gene3D" id="3.90.470.20">
    <property type="entry name" value="4'-phosphopantetheinyl transferase domain"/>
    <property type="match status" value="2"/>
</dbReference>
<comment type="caution">
    <text evidence="9">The sequence shown here is derived from an EMBL/GenBank/DDBJ whole genome shotgun (WGS) entry which is preliminary data.</text>
</comment>
<dbReference type="EMBL" id="CAKMAB010000043">
    <property type="protein sequence ID" value="CAH1059013.1"/>
    <property type="molecule type" value="Genomic_DNA"/>
</dbReference>
<gene>
    <name evidence="9" type="primary">sfp</name>
    <name evidence="9" type="ORF">PAECIP111894_05199</name>
</gene>
<dbReference type="PANTHER" id="PTHR12215:SF10">
    <property type="entry name" value="L-AMINOADIPATE-SEMIALDEHYDE DEHYDROGENASE-PHOSPHOPANTETHEINYL TRANSFERASE"/>
    <property type="match status" value="1"/>
</dbReference>
<keyword evidence="3 9" id="KW-0808">Transferase</keyword>
<comment type="cofactor">
    <cofactor evidence="1">
        <name>Mg(2+)</name>
        <dbReference type="ChEBI" id="CHEBI:18420"/>
    </cofactor>
</comment>
<keyword evidence="5" id="KW-0460">Magnesium</keyword>
<name>A0ABM9BK82_9BACL</name>
<dbReference type="InterPro" id="IPR037143">
    <property type="entry name" value="4-PPantetheinyl_Trfase_dom_sf"/>
</dbReference>
<dbReference type="InterPro" id="IPR008278">
    <property type="entry name" value="4-PPantetheinyl_Trfase_dom"/>
</dbReference>
<evidence type="ECO:0000256" key="2">
    <source>
        <dbReference type="ARBA" id="ARBA00010990"/>
    </source>
</evidence>
<evidence type="ECO:0000256" key="3">
    <source>
        <dbReference type="ARBA" id="ARBA00022679"/>
    </source>
</evidence>
<comment type="similarity">
    <text evidence="2">Belongs to the P-Pant transferase superfamily. Gsp/Sfp/HetI/AcpT family.</text>
</comment>
<dbReference type="GO" id="GO:0008897">
    <property type="term" value="F:holo-[acyl-carrier-protein] synthase activity"/>
    <property type="evidence" value="ECO:0007669"/>
    <property type="project" value="UniProtKB-EC"/>
</dbReference>
<dbReference type="InterPro" id="IPR050559">
    <property type="entry name" value="P-Pant_transferase_sf"/>
</dbReference>
<dbReference type="Pfam" id="PF01648">
    <property type="entry name" value="ACPS"/>
    <property type="match status" value="1"/>
</dbReference>
<protein>
    <submittedName>
        <fullName evidence="9">4'-phosphopantetheinyl transferase Sfp</fullName>
        <ecNumber evidence="9">2.7.8.7</ecNumber>
    </submittedName>
</protein>
<keyword evidence="10" id="KW-1185">Reference proteome</keyword>
<evidence type="ECO:0000313" key="10">
    <source>
        <dbReference type="Proteomes" id="UP000838749"/>
    </source>
</evidence>
<accession>A0ABM9BK82</accession>
<organism evidence="9 10">
    <name type="scientific">Paenibacillus pseudetheri</name>
    <dbReference type="NCBI Taxonomy" id="2897682"/>
    <lineage>
        <taxon>Bacteria</taxon>
        <taxon>Bacillati</taxon>
        <taxon>Bacillota</taxon>
        <taxon>Bacilli</taxon>
        <taxon>Bacillales</taxon>
        <taxon>Paenibacillaceae</taxon>
        <taxon>Paenibacillus</taxon>
    </lineage>
</organism>
<evidence type="ECO:0000256" key="5">
    <source>
        <dbReference type="ARBA" id="ARBA00022842"/>
    </source>
</evidence>
<dbReference type="InterPro" id="IPR055066">
    <property type="entry name" value="AASDHPPT_N"/>
</dbReference>
<feature type="domain" description="4'-phosphopantetheinyl transferase" evidence="7">
    <location>
        <begin position="104"/>
        <end position="204"/>
    </location>
</feature>
<evidence type="ECO:0000256" key="1">
    <source>
        <dbReference type="ARBA" id="ARBA00001946"/>
    </source>
</evidence>
<dbReference type="Proteomes" id="UP000838749">
    <property type="component" value="Unassembled WGS sequence"/>
</dbReference>
<evidence type="ECO:0000256" key="6">
    <source>
        <dbReference type="ARBA" id="ARBA00023194"/>
    </source>
</evidence>
<dbReference type="SUPFAM" id="SSF56214">
    <property type="entry name" value="4'-phosphopantetheinyl transferase"/>
    <property type="match status" value="2"/>
</dbReference>
<dbReference type="RefSeq" id="WP_234540903.1">
    <property type="nucleotide sequence ID" value="NZ_CAKMAB010000043.1"/>
</dbReference>
<proteinExistence type="inferred from homology"/>
<evidence type="ECO:0000259" key="8">
    <source>
        <dbReference type="Pfam" id="PF22624"/>
    </source>
</evidence>
<evidence type="ECO:0000313" key="9">
    <source>
        <dbReference type="EMBL" id="CAH1059013.1"/>
    </source>
</evidence>
<reference evidence="9" key="1">
    <citation type="submission" date="2021-12" db="EMBL/GenBank/DDBJ databases">
        <authorList>
            <person name="Criscuolo A."/>
        </authorList>
    </citation>
    <scope>NUCLEOTIDE SEQUENCE</scope>
    <source>
        <strain evidence="9">CIP111894</strain>
    </source>
</reference>
<dbReference type="Pfam" id="PF22624">
    <property type="entry name" value="AASDHPPT_N"/>
    <property type="match status" value="1"/>
</dbReference>
<dbReference type="NCBIfam" id="TIGR00556">
    <property type="entry name" value="pantethn_trn"/>
    <property type="match status" value="1"/>
</dbReference>
<dbReference type="PANTHER" id="PTHR12215">
    <property type="entry name" value="PHOSPHOPANTETHEINE TRANSFERASE"/>
    <property type="match status" value="1"/>
</dbReference>
<feature type="domain" description="4'-phosphopantetheinyl transferase N-terminal" evidence="8">
    <location>
        <begin position="18"/>
        <end position="101"/>
    </location>
</feature>
<keyword evidence="4" id="KW-0479">Metal-binding</keyword>
<keyword evidence="6" id="KW-0045">Antibiotic biosynthesis</keyword>
<dbReference type="InterPro" id="IPR004568">
    <property type="entry name" value="Ppantetheine-prot_Trfase_dom"/>
</dbReference>
<dbReference type="EC" id="2.7.8.7" evidence="9"/>
<evidence type="ECO:0000256" key="4">
    <source>
        <dbReference type="ARBA" id="ARBA00022723"/>
    </source>
</evidence>
<evidence type="ECO:0000259" key="7">
    <source>
        <dbReference type="Pfam" id="PF01648"/>
    </source>
</evidence>